<comment type="caution">
    <text evidence="1">The sequence shown here is derived from an EMBL/GenBank/DDBJ whole genome shotgun (WGS) entry which is preliminary data.</text>
</comment>
<proteinExistence type="predicted"/>
<organism evidence="1 2">
    <name type="scientific">Nephila pilipes</name>
    <name type="common">Giant wood spider</name>
    <name type="synonym">Nephila maculata</name>
    <dbReference type="NCBI Taxonomy" id="299642"/>
    <lineage>
        <taxon>Eukaryota</taxon>
        <taxon>Metazoa</taxon>
        <taxon>Ecdysozoa</taxon>
        <taxon>Arthropoda</taxon>
        <taxon>Chelicerata</taxon>
        <taxon>Arachnida</taxon>
        <taxon>Araneae</taxon>
        <taxon>Araneomorphae</taxon>
        <taxon>Entelegynae</taxon>
        <taxon>Araneoidea</taxon>
        <taxon>Nephilidae</taxon>
        <taxon>Nephila</taxon>
    </lineage>
</organism>
<protein>
    <submittedName>
        <fullName evidence="1">Uncharacterized protein</fullName>
    </submittedName>
</protein>
<dbReference type="AlphaFoldDB" id="A0A8X6Q5J5"/>
<evidence type="ECO:0000313" key="2">
    <source>
        <dbReference type="Proteomes" id="UP000887013"/>
    </source>
</evidence>
<keyword evidence="2" id="KW-1185">Reference proteome</keyword>
<gene>
    <name evidence="1" type="ORF">NPIL_605231</name>
</gene>
<dbReference type="Proteomes" id="UP000887013">
    <property type="component" value="Unassembled WGS sequence"/>
</dbReference>
<sequence>MNFGGRFEEIRFIAMLFKSLALNGGAEKWVKFHYRDFKHAPTASVRQQRFTAATASAAEPAAAQRRVRAGGVSVRCGVLQCAVVPHSAESMAAGAASGMQRCQ</sequence>
<evidence type="ECO:0000313" key="1">
    <source>
        <dbReference type="EMBL" id="GFU06733.1"/>
    </source>
</evidence>
<dbReference type="EMBL" id="BMAW01077518">
    <property type="protein sequence ID" value="GFU06733.1"/>
    <property type="molecule type" value="Genomic_DNA"/>
</dbReference>
<reference evidence="1" key="1">
    <citation type="submission" date="2020-08" db="EMBL/GenBank/DDBJ databases">
        <title>Multicomponent nature underlies the extraordinary mechanical properties of spider dragline silk.</title>
        <authorList>
            <person name="Kono N."/>
            <person name="Nakamura H."/>
            <person name="Mori M."/>
            <person name="Yoshida Y."/>
            <person name="Ohtoshi R."/>
            <person name="Malay A.D."/>
            <person name="Moran D.A.P."/>
            <person name="Tomita M."/>
            <person name="Numata K."/>
            <person name="Arakawa K."/>
        </authorList>
    </citation>
    <scope>NUCLEOTIDE SEQUENCE</scope>
</reference>
<accession>A0A8X6Q5J5</accession>
<name>A0A8X6Q5J5_NEPPI</name>